<dbReference type="InterPro" id="IPR036890">
    <property type="entry name" value="HATPase_C_sf"/>
</dbReference>
<dbReference type="Gene3D" id="1.25.40.10">
    <property type="entry name" value="Tetratricopeptide repeat domain"/>
    <property type="match status" value="1"/>
</dbReference>
<evidence type="ECO:0000313" key="2">
    <source>
        <dbReference type="EMBL" id="RBL92627.1"/>
    </source>
</evidence>
<keyword evidence="1" id="KW-0812">Transmembrane</keyword>
<dbReference type="SUPFAM" id="SSF48452">
    <property type="entry name" value="TPR-like"/>
    <property type="match status" value="1"/>
</dbReference>
<feature type="transmembrane region" description="Helical" evidence="1">
    <location>
        <begin position="346"/>
        <end position="363"/>
    </location>
</feature>
<keyword evidence="1" id="KW-1133">Transmembrane helix</keyword>
<evidence type="ECO:0000313" key="3">
    <source>
        <dbReference type="Proteomes" id="UP000253410"/>
    </source>
</evidence>
<proteinExistence type="predicted"/>
<gene>
    <name evidence="2" type="ORF">DF182_08630</name>
</gene>
<dbReference type="EMBL" id="QFFJ01000001">
    <property type="protein sequence ID" value="RBL92627.1"/>
    <property type="molecule type" value="Genomic_DNA"/>
</dbReference>
<organism evidence="2 3">
    <name type="scientific">Chitinophaga flava</name>
    <dbReference type="NCBI Taxonomy" id="2259036"/>
    <lineage>
        <taxon>Bacteria</taxon>
        <taxon>Pseudomonadati</taxon>
        <taxon>Bacteroidota</taxon>
        <taxon>Chitinophagia</taxon>
        <taxon>Chitinophagales</taxon>
        <taxon>Chitinophagaceae</taxon>
        <taxon>Chitinophaga</taxon>
    </lineage>
</organism>
<sequence length="609" mass="69596">MVAQSPQLPELQHDLARQRDSAGYISVLGKIATLYIVIDLDSCFYYALKVRDMAIRQHNARGLADADDILSSYYALKTDFDVASVYAYRALKVHEQLGDSARMAKTMGNIYLYYYNMGRAADANTYFYKAFHLAGRLPRGQDSVYGFLLINYVMRFYKDSTHADSVHWALKTARKVVSRYPRSKIIFYVDAYELNDLILKGEGRKAEAAIYQLADKAMRSGMPYVAMDMYGRLDDFPRMGYHADTAKYQEKAYQLGVQTGSIAINLYWLARLYDFYSRKNDAARVAQYSQEIMRLAGEPRYQPNAGSYDYIAFFRKEKTLQSLVRQNRIQQLILDKEEAESINRKLLIIGMLIVFILLMVLMWERYWHYQRLKQQDEALLQGYREMEHIHLTLKENEAFKNKLISLLARDFKGPLVHLTEVAARFRSGTLSKAEMTAWLKQISTTSVGILDLFDNILKWLRLQLQGYTYQPVSGTLLSLVKSATGPLEAEIAQKQLKIAYYIPEGMQVLADEELLKLVNIQLLQIAVTVAMVGSTLMIAAGENPEQVEVRILAETGKDARFVLAGLENWQDNGLALGLVISRDLMKMMHGHIITEGQGQTRLAFGYILP</sequence>
<dbReference type="AlphaFoldDB" id="A0A365Y1Y8"/>
<dbReference type="SUPFAM" id="SSF55874">
    <property type="entry name" value="ATPase domain of HSP90 chaperone/DNA topoisomerase II/histidine kinase"/>
    <property type="match status" value="1"/>
</dbReference>
<dbReference type="Proteomes" id="UP000253410">
    <property type="component" value="Unassembled WGS sequence"/>
</dbReference>
<reference evidence="2 3" key="1">
    <citation type="submission" date="2018-05" db="EMBL/GenBank/DDBJ databases">
        <title>Chitinophaga sp. K3CV102501T nov., isolated from isolated from a monsoon evergreen broad-leaved forest soil.</title>
        <authorList>
            <person name="Lv Y."/>
        </authorList>
    </citation>
    <scope>NUCLEOTIDE SEQUENCE [LARGE SCALE GENOMIC DNA]</scope>
    <source>
        <strain evidence="2 3">GDMCC 1.1325</strain>
    </source>
</reference>
<evidence type="ECO:0000256" key="1">
    <source>
        <dbReference type="SAM" id="Phobius"/>
    </source>
</evidence>
<comment type="caution">
    <text evidence="2">The sequence shown here is derived from an EMBL/GenBank/DDBJ whole genome shotgun (WGS) entry which is preliminary data.</text>
</comment>
<dbReference type="InterPro" id="IPR011990">
    <property type="entry name" value="TPR-like_helical_dom_sf"/>
</dbReference>
<accession>A0A365Y1Y8</accession>
<name>A0A365Y1Y8_9BACT</name>
<dbReference type="Gene3D" id="3.30.565.10">
    <property type="entry name" value="Histidine kinase-like ATPase, C-terminal domain"/>
    <property type="match status" value="1"/>
</dbReference>
<protein>
    <recommendedName>
        <fullName evidence="4">Histidine kinase domain-containing protein</fullName>
    </recommendedName>
</protein>
<keyword evidence="1" id="KW-0472">Membrane</keyword>
<evidence type="ECO:0008006" key="4">
    <source>
        <dbReference type="Google" id="ProtNLM"/>
    </source>
</evidence>
<keyword evidence="3" id="KW-1185">Reference proteome</keyword>